<sequence length="195" mass="22080">MLTLQNQAHKRLPWFLILRTQQPKRTCANPSVTRPFAVYNMQVRTCLRGMFILLTYKNYMEHDPYVQMDDSSTSDVVSRSWKLLDPPKARRNDVYGNAKTVSIQRRKKSCLLELNDASHGSFQLGQMLPAILSITPFVSNVDGGTFLVDMYSICGSIFDAQKSHSWPVVAVWTALINGYARLDLALKPLCCLSTC</sequence>
<dbReference type="Proteomes" id="UP000309997">
    <property type="component" value="Unassembled WGS sequence"/>
</dbReference>
<dbReference type="EMBL" id="RCHU02000012">
    <property type="protein sequence ID" value="KAL3574849.1"/>
    <property type="molecule type" value="Genomic_DNA"/>
</dbReference>
<evidence type="ECO:0000313" key="2">
    <source>
        <dbReference type="Proteomes" id="UP000309997"/>
    </source>
</evidence>
<comment type="caution">
    <text evidence="1">The sequence shown here is derived from an EMBL/GenBank/DDBJ whole genome shotgun (WGS) entry which is preliminary data.</text>
</comment>
<name>A0ACC4B8V8_POPAL</name>
<evidence type="ECO:0000313" key="1">
    <source>
        <dbReference type="EMBL" id="KAL3574849.1"/>
    </source>
</evidence>
<keyword evidence="2" id="KW-1185">Reference proteome</keyword>
<proteinExistence type="predicted"/>
<organism evidence="1 2">
    <name type="scientific">Populus alba</name>
    <name type="common">White poplar</name>
    <dbReference type="NCBI Taxonomy" id="43335"/>
    <lineage>
        <taxon>Eukaryota</taxon>
        <taxon>Viridiplantae</taxon>
        <taxon>Streptophyta</taxon>
        <taxon>Embryophyta</taxon>
        <taxon>Tracheophyta</taxon>
        <taxon>Spermatophyta</taxon>
        <taxon>Magnoliopsida</taxon>
        <taxon>eudicotyledons</taxon>
        <taxon>Gunneridae</taxon>
        <taxon>Pentapetalae</taxon>
        <taxon>rosids</taxon>
        <taxon>fabids</taxon>
        <taxon>Malpighiales</taxon>
        <taxon>Salicaceae</taxon>
        <taxon>Saliceae</taxon>
        <taxon>Populus</taxon>
    </lineage>
</organism>
<reference evidence="1 2" key="1">
    <citation type="journal article" date="2024" name="Plant Biotechnol. J.">
        <title>Genome and CRISPR/Cas9 system of a widespread forest tree (Populus alba) in the world.</title>
        <authorList>
            <person name="Liu Y.J."/>
            <person name="Jiang P.F."/>
            <person name="Han X.M."/>
            <person name="Li X.Y."/>
            <person name="Wang H.M."/>
            <person name="Wang Y.J."/>
            <person name="Wang X.X."/>
            <person name="Zeng Q.Y."/>
        </authorList>
    </citation>
    <scope>NUCLEOTIDE SEQUENCE [LARGE SCALE GENOMIC DNA]</scope>
    <source>
        <strain evidence="2">cv. PAL-ZL1</strain>
    </source>
</reference>
<gene>
    <name evidence="1" type="ORF">D5086_022950</name>
</gene>
<accession>A0ACC4B8V8</accession>
<protein>
    <submittedName>
        <fullName evidence="1">Uncharacterized protein</fullName>
    </submittedName>
</protein>